<reference evidence="3" key="1">
    <citation type="submission" date="2020-06" db="EMBL/GenBank/DDBJ databases">
        <title>WGS assembly of Ceratodon purpureus strain R40.</title>
        <authorList>
            <person name="Carey S.B."/>
            <person name="Jenkins J."/>
            <person name="Shu S."/>
            <person name="Lovell J.T."/>
            <person name="Sreedasyam A."/>
            <person name="Maumus F."/>
            <person name="Tiley G.P."/>
            <person name="Fernandez-Pozo N."/>
            <person name="Barry K."/>
            <person name="Chen C."/>
            <person name="Wang M."/>
            <person name="Lipzen A."/>
            <person name="Daum C."/>
            <person name="Saski C.A."/>
            <person name="Payton A.C."/>
            <person name="Mcbreen J.C."/>
            <person name="Conrad R.E."/>
            <person name="Kollar L.M."/>
            <person name="Olsson S."/>
            <person name="Huttunen S."/>
            <person name="Landis J.B."/>
            <person name="Wickett N.J."/>
            <person name="Johnson M.G."/>
            <person name="Rensing S.A."/>
            <person name="Grimwood J."/>
            <person name="Schmutz J."/>
            <person name="Mcdaniel S.F."/>
        </authorList>
    </citation>
    <scope>NUCLEOTIDE SEQUENCE</scope>
    <source>
        <strain evidence="3">R40</strain>
    </source>
</reference>
<dbReference type="Pfam" id="PF07839">
    <property type="entry name" value="CaM_binding"/>
    <property type="match status" value="1"/>
</dbReference>
<dbReference type="EMBL" id="CM026428">
    <property type="protein sequence ID" value="KAG0567372.1"/>
    <property type="molecule type" value="Genomic_DNA"/>
</dbReference>
<organism evidence="3 4">
    <name type="scientific">Ceratodon purpureus</name>
    <name type="common">Fire moss</name>
    <name type="synonym">Dicranum purpureum</name>
    <dbReference type="NCBI Taxonomy" id="3225"/>
    <lineage>
        <taxon>Eukaryota</taxon>
        <taxon>Viridiplantae</taxon>
        <taxon>Streptophyta</taxon>
        <taxon>Embryophyta</taxon>
        <taxon>Bryophyta</taxon>
        <taxon>Bryophytina</taxon>
        <taxon>Bryopsida</taxon>
        <taxon>Dicranidae</taxon>
        <taxon>Pseudoditrichales</taxon>
        <taxon>Ditrichaceae</taxon>
        <taxon>Ceratodon</taxon>
    </lineage>
</organism>
<name>A0A8T0HEB0_CERPU</name>
<accession>A0A8T0HEB0</accession>
<evidence type="ECO:0000259" key="2">
    <source>
        <dbReference type="Pfam" id="PF07839"/>
    </source>
</evidence>
<dbReference type="Proteomes" id="UP000822688">
    <property type="component" value="Chromosome 7"/>
</dbReference>
<protein>
    <recommendedName>
        <fullName evidence="2">Calmodulin-binding domain-containing protein</fullName>
    </recommendedName>
</protein>
<feature type="region of interest" description="Disordered" evidence="1">
    <location>
        <begin position="125"/>
        <end position="154"/>
    </location>
</feature>
<keyword evidence="4" id="KW-1185">Reference proteome</keyword>
<dbReference type="AlphaFoldDB" id="A0A8T0HEB0"/>
<evidence type="ECO:0000313" key="4">
    <source>
        <dbReference type="Proteomes" id="UP000822688"/>
    </source>
</evidence>
<gene>
    <name evidence="3" type="ORF">KC19_7G130200</name>
</gene>
<dbReference type="GO" id="GO:0005516">
    <property type="term" value="F:calmodulin binding"/>
    <property type="evidence" value="ECO:0007669"/>
    <property type="project" value="InterPro"/>
</dbReference>
<sequence length="491" mass="55354">MEHTKVYPFTVSLPRYASWRKFAQALLKQLKACPACRGAADGFPVSILPKTHKLPNGKLLIFKALTSATDQGPLCTNNEVVEEYDMVSIDPNCPRHGKYSRTAWLRKQSTKSAGVNVRPRQQILSKARESKNQSRQNALNRRAHETDEVGRISSSNLRKTLEVDASPSSMAVSVLKERRGENFQPNWQTQIVVPTKTVAAKDLKYMRSILVQKQLNVLSVCDQKKALVLKNQSATRLAEKSIEQRVYEGRTLDSNYDQPSEGNVITEKREATTLMVRKELRAISVSDFEKNVHKCAETYASQFRRMCLLKELNCLLKKPFDAYHEAVETTEDPDRKLLEHLARMDIEPEFKMPSSVDVPSQHENGQIADETASSAGFGSSTSVPTRLPEEVDQLAIDEAFNLEELQQTSSLVERLNKIANTAKTLQLELEDHPVREGTPTARVLTHVQVVDRKDARDWLLDTAIEKAINNLPGEGDGRRVRHLVQAFESIK</sequence>
<dbReference type="InterPro" id="IPR012417">
    <property type="entry name" value="CaM-bd_dom_pln"/>
</dbReference>
<evidence type="ECO:0000256" key="1">
    <source>
        <dbReference type="SAM" id="MobiDB-lite"/>
    </source>
</evidence>
<feature type="domain" description="Calmodulin-binding" evidence="2">
    <location>
        <begin position="441"/>
        <end position="490"/>
    </location>
</feature>
<comment type="caution">
    <text evidence="3">The sequence shown here is derived from an EMBL/GenBank/DDBJ whole genome shotgun (WGS) entry which is preliminary data.</text>
</comment>
<proteinExistence type="predicted"/>
<evidence type="ECO:0000313" key="3">
    <source>
        <dbReference type="EMBL" id="KAG0567372.1"/>
    </source>
</evidence>